<organism evidence="1 2">
    <name type="scientific">Crassaminicella indica</name>
    <dbReference type="NCBI Taxonomy" id="2855394"/>
    <lineage>
        <taxon>Bacteria</taxon>
        <taxon>Bacillati</taxon>
        <taxon>Bacillota</taxon>
        <taxon>Clostridia</taxon>
        <taxon>Eubacteriales</taxon>
        <taxon>Clostridiaceae</taxon>
        <taxon>Crassaminicella</taxon>
    </lineage>
</organism>
<gene>
    <name evidence="1" type="ORF">KVH43_02405</name>
</gene>
<dbReference type="Proteomes" id="UP000886818">
    <property type="component" value="Chromosome"/>
</dbReference>
<accession>A0ABX8RI69</accession>
<evidence type="ECO:0000313" key="2">
    <source>
        <dbReference type="Proteomes" id="UP000886818"/>
    </source>
</evidence>
<keyword evidence="2" id="KW-1185">Reference proteome</keyword>
<name>A0ABX8RI69_9CLOT</name>
<protein>
    <submittedName>
        <fullName evidence="1">Uncharacterized protein</fullName>
    </submittedName>
</protein>
<reference evidence="1" key="1">
    <citation type="submission" date="2021-07" db="EMBL/GenBank/DDBJ databases">
        <title>Complete genome sequence of Crassaminicella sp. 143-21, isolated from a deep-sea hydrothermal vent.</title>
        <authorList>
            <person name="Li X."/>
        </authorList>
    </citation>
    <scope>NUCLEOTIDE SEQUENCE</scope>
    <source>
        <strain evidence="1">143-21</strain>
    </source>
</reference>
<dbReference type="RefSeq" id="WP_218283317.1">
    <property type="nucleotide sequence ID" value="NZ_CP078093.1"/>
</dbReference>
<dbReference type="EMBL" id="CP078093">
    <property type="protein sequence ID" value="QXM06621.1"/>
    <property type="molecule type" value="Genomic_DNA"/>
</dbReference>
<proteinExistence type="predicted"/>
<sequence>MINWEWNEADILEKNQQWNEARTYIYTKWMENQLDLKVTIRLGFLCWYVLVEWDCINSEGVNQEKFENSLKEVTQFGLMNFSEEIEFLWIFGYMISMFPYYFGDYEEMEQLGIEMLRKAHHLDTSDSIVKMVYLGHNYNENPKEYEKSCKMSKLLLVDRFKGEGILAEYFREVLNR</sequence>
<evidence type="ECO:0000313" key="1">
    <source>
        <dbReference type="EMBL" id="QXM06621.1"/>
    </source>
</evidence>